<dbReference type="Gene3D" id="1.10.260.40">
    <property type="entry name" value="lambda repressor-like DNA-binding domains"/>
    <property type="match status" value="1"/>
</dbReference>
<dbReference type="RefSeq" id="WP_075330262.1">
    <property type="nucleotide sequence ID" value="NZ_MSJS02000086.1"/>
</dbReference>
<dbReference type="Proteomes" id="UP000868349">
    <property type="component" value="Unassembled WGS sequence"/>
</dbReference>
<evidence type="ECO:0008006" key="2">
    <source>
        <dbReference type="Google" id="ProtNLM"/>
    </source>
</evidence>
<evidence type="ECO:0000313" key="1">
    <source>
        <dbReference type="EMBL" id="OOO77910.1"/>
    </source>
</evidence>
<accession>A0A1S9J4W6</accession>
<dbReference type="InterPro" id="IPR010982">
    <property type="entry name" value="Lambda_DNA-bd_dom_sf"/>
</dbReference>
<reference evidence="1" key="1">
    <citation type="submission" date="2017-02" db="EMBL/GenBank/DDBJ databases">
        <title>Shigella draft genomes.</title>
        <authorList>
            <person name="Weis A.M."/>
            <person name="Weimer B.C."/>
            <person name="Gilpin B."/>
        </authorList>
    </citation>
    <scope>NUCLEOTIDE SEQUENCE [LARGE SCALE GENOMIC DNA]</scope>
    <source>
        <strain evidence="1">BCW_4868</strain>
    </source>
</reference>
<proteinExistence type="predicted"/>
<organism evidence="1">
    <name type="scientific">Shigella boydii</name>
    <dbReference type="NCBI Taxonomy" id="621"/>
    <lineage>
        <taxon>Bacteria</taxon>
        <taxon>Pseudomonadati</taxon>
        <taxon>Pseudomonadota</taxon>
        <taxon>Gammaproteobacteria</taxon>
        <taxon>Enterobacterales</taxon>
        <taxon>Enterobacteriaceae</taxon>
        <taxon>Shigella</taxon>
    </lineage>
</organism>
<protein>
    <recommendedName>
        <fullName evidence="2">YajA protein</fullName>
    </recommendedName>
</protein>
<dbReference type="EMBL" id="MSJS02000086">
    <property type="protein sequence ID" value="OOO77910.1"/>
    <property type="molecule type" value="Genomic_DNA"/>
</dbReference>
<dbReference type="AlphaFoldDB" id="A0A1S9J4W6"/>
<name>A0A1S9J4W6_SHIBO</name>
<comment type="caution">
    <text evidence="1">The sequence shown here is derived from an EMBL/GenBank/DDBJ whole genome shotgun (WGS) entry which is preliminary data.</text>
</comment>
<sequence length="80" mass="9058">MQNKPTPEEVKNARVAAGLTLKEAADIFGYQLNSWQMKESAGKASRSLSIGEYQYLLLLANMHPSYRLVKNNLPYLQMQV</sequence>
<dbReference type="GO" id="GO:0003677">
    <property type="term" value="F:DNA binding"/>
    <property type="evidence" value="ECO:0007669"/>
    <property type="project" value="InterPro"/>
</dbReference>
<gene>
    <name evidence="1" type="ORF">AJR17_019130</name>
</gene>